<feature type="region of interest" description="Disordered" evidence="1">
    <location>
        <begin position="392"/>
        <end position="411"/>
    </location>
</feature>
<comment type="caution">
    <text evidence="2">The sequence shown here is derived from an EMBL/GenBank/DDBJ whole genome shotgun (WGS) entry which is preliminary data.</text>
</comment>
<organism evidence="2 3">
    <name type="scientific">Cryptolaemus montrouzieri</name>
    <dbReference type="NCBI Taxonomy" id="559131"/>
    <lineage>
        <taxon>Eukaryota</taxon>
        <taxon>Metazoa</taxon>
        <taxon>Ecdysozoa</taxon>
        <taxon>Arthropoda</taxon>
        <taxon>Hexapoda</taxon>
        <taxon>Insecta</taxon>
        <taxon>Pterygota</taxon>
        <taxon>Neoptera</taxon>
        <taxon>Endopterygota</taxon>
        <taxon>Coleoptera</taxon>
        <taxon>Polyphaga</taxon>
        <taxon>Cucujiformia</taxon>
        <taxon>Coccinelloidea</taxon>
        <taxon>Coccinellidae</taxon>
        <taxon>Scymninae</taxon>
        <taxon>Scymnini</taxon>
        <taxon>Cryptolaemus</taxon>
    </lineage>
</organism>
<feature type="region of interest" description="Disordered" evidence="1">
    <location>
        <begin position="521"/>
        <end position="553"/>
    </location>
</feature>
<feature type="compositionally biased region" description="Polar residues" evidence="1">
    <location>
        <begin position="269"/>
        <end position="282"/>
    </location>
</feature>
<accession>A0ABD2NWJ5</accession>
<feature type="compositionally biased region" description="Polar residues" evidence="1">
    <location>
        <begin position="521"/>
        <end position="532"/>
    </location>
</feature>
<feature type="region of interest" description="Disordered" evidence="1">
    <location>
        <begin position="327"/>
        <end position="355"/>
    </location>
</feature>
<dbReference type="Proteomes" id="UP001516400">
    <property type="component" value="Unassembled WGS sequence"/>
</dbReference>
<reference evidence="2 3" key="1">
    <citation type="journal article" date="2021" name="BMC Biol.">
        <title>Horizontally acquired antibacterial genes associated with adaptive radiation of ladybird beetles.</title>
        <authorList>
            <person name="Li H.S."/>
            <person name="Tang X.F."/>
            <person name="Huang Y.H."/>
            <person name="Xu Z.Y."/>
            <person name="Chen M.L."/>
            <person name="Du X.Y."/>
            <person name="Qiu B.Y."/>
            <person name="Chen P.T."/>
            <person name="Zhang W."/>
            <person name="Slipinski A."/>
            <person name="Escalona H.E."/>
            <person name="Waterhouse R.M."/>
            <person name="Zwick A."/>
            <person name="Pang H."/>
        </authorList>
    </citation>
    <scope>NUCLEOTIDE SEQUENCE [LARGE SCALE GENOMIC DNA]</scope>
    <source>
        <strain evidence="2">SYSU2018</strain>
    </source>
</reference>
<evidence type="ECO:0000256" key="1">
    <source>
        <dbReference type="SAM" id="MobiDB-lite"/>
    </source>
</evidence>
<proteinExistence type="predicted"/>
<feature type="region of interest" description="Disordered" evidence="1">
    <location>
        <begin position="269"/>
        <end position="293"/>
    </location>
</feature>
<evidence type="ECO:0000313" key="2">
    <source>
        <dbReference type="EMBL" id="KAL3283102.1"/>
    </source>
</evidence>
<gene>
    <name evidence="2" type="ORF">HHI36_006261</name>
</gene>
<protein>
    <submittedName>
        <fullName evidence="2">Uncharacterized protein</fullName>
    </submittedName>
</protein>
<dbReference type="EMBL" id="JABFTP020000144">
    <property type="protein sequence ID" value="KAL3283102.1"/>
    <property type="molecule type" value="Genomic_DNA"/>
</dbReference>
<sequence>MEAYFSKAIPEMIKNNIHTTSEEVSGDFEMDKFEHPKVIENTSEDINKSISKKWEPSGNNQDFDGSSSDIYIFQTQPLAKNLDVSRLDEAEYAIKLATRLKNLVSPQEKQTNFDAETFSSILAIIENISHLIHQQKAEINSNNFGNSQRIPDIIRQTSFCEKEIQTDVFSLDGFNITSTAAFISSTHEDASTQTEKFCKNCPHMESSDSVIMNRDQIFTSQGSKQIIESTHDTINTMRNTSPYQDTIVPPELKRRNSKSIGIATTLSLTQGETMSKSQSQTFSKEKDSNLLDEPKFNEKVPNVSKENLMESEIPIDVILEQCNQQSEPGSMHVSENHLSQRGKKEDTCGNGKVSAPTQGSDIIYSPCSFKSKVNQRLIFEKAMKVRSELESTLKRARATNSNSGSDEERPNKVACNRFIQDDLSIEFETQSIQDSVGNKEIVTNGDHVEKVPTTTNKMSVVTTQNNKVTEEFNMRNQNTVGHTQTEALLSYCDQLIEKANKQIFNEEKLSNLDLVPNQIPSMSSGNENLEFTKSTKKTLPKESPEEESYQPNNQMKTQDLLRHCDELIEKANEQIGIRKYNSPVVDNKKNKIFWVFSNCYNI</sequence>
<feature type="compositionally biased region" description="Basic and acidic residues" evidence="1">
    <location>
        <begin position="283"/>
        <end position="293"/>
    </location>
</feature>
<evidence type="ECO:0000313" key="3">
    <source>
        <dbReference type="Proteomes" id="UP001516400"/>
    </source>
</evidence>
<keyword evidence="3" id="KW-1185">Reference proteome</keyword>
<name>A0ABD2NWJ5_9CUCU</name>
<dbReference type="AlphaFoldDB" id="A0ABD2NWJ5"/>